<dbReference type="AlphaFoldDB" id="A0A6P1XYA3"/>
<sequence>MGKGAAYAFVASELTQAAIGSCSTSTSRVPNLLTGTVEDFEIQQPKWAGATGVVGESVIPTAIDMYHSFNQKSELR</sequence>
<gene>
    <name evidence="1" type="ORF">GWP43_01155</name>
</gene>
<accession>A0A6P1XYA3</accession>
<protein>
    <submittedName>
        <fullName evidence="1">Uncharacterized protein</fullName>
    </submittedName>
</protein>
<dbReference type="RefSeq" id="WP_162662094.1">
    <property type="nucleotide sequence ID" value="NZ_CP048020.1"/>
</dbReference>
<organism evidence="1 2">
    <name type="scientific">Treponema vincentii</name>
    <dbReference type="NCBI Taxonomy" id="69710"/>
    <lineage>
        <taxon>Bacteria</taxon>
        <taxon>Pseudomonadati</taxon>
        <taxon>Spirochaetota</taxon>
        <taxon>Spirochaetia</taxon>
        <taxon>Spirochaetales</taxon>
        <taxon>Treponemataceae</taxon>
        <taxon>Treponema</taxon>
    </lineage>
</organism>
<reference evidence="1 2" key="1">
    <citation type="submission" date="2020-01" db="EMBL/GenBank/DDBJ databases">
        <title>Complete genome sequence of a human oral phylogroup 1 Treponema sp. strain ATCC 700766, originally isolated from periodontitis dental plaque.</title>
        <authorList>
            <person name="Chan Y."/>
            <person name="Huo Y.-B."/>
            <person name="Yu X.-L."/>
            <person name="Zeng H."/>
            <person name="Leung W.-K."/>
            <person name="Watt R.M."/>
        </authorList>
    </citation>
    <scope>NUCLEOTIDE SEQUENCE [LARGE SCALE GENOMIC DNA]</scope>
    <source>
        <strain evidence="1 2">OMZ 804</strain>
    </source>
</reference>
<dbReference type="EMBL" id="CP048020">
    <property type="protein sequence ID" value="QHX42285.1"/>
    <property type="molecule type" value="Genomic_DNA"/>
</dbReference>
<dbReference type="KEGG" id="trz:GWP43_01155"/>
<evidence type="ECO:0000313" key="2">
    <source>
        <dbReference type="Proteomes" id="UP000464374"/>
    </source>
</evidence>
<dbReference type="Proteomes" id="UP000464374">
    <property type="component" value="Chromosome"/>
</dbReference>
<proteinExistence type="predicted"/>
<evidence type="ECO:0000313" key="1">
    <source>
        <dbReference type="EMBL" id="QHX42285.1"/>
    </source>
</evidence>
<name>A0A6P1XYA3_9SPIR</name>